<dbReference type="AlphaFoldDB" id="A0A5A7RCY4"/>
<feature type="transmembrane region" description="Helical" evidence="1">
    <location>
        <begin position="15"/>
        <end position="34"/>
    </location>
</feature>
<comment type="caution">
    <text evidence="2">The sequence shown here is derived from an EMBL/GenBank/DDBJ whole genome shotgun (WGS) entry which is preliminary data.</text>
</comment>
<sequence length="183" mass="20097">MEGIQLRGDTFGCNVYAFVRFALFILFAHIFYSLTRKDGGVFVLAAPKRGGAPASFGRPTPTACISPGAAISYAGERRTNGEVAANGEVVRTSEMCISGGWSAAWWRGDVVTATARGAGVSPDRQVDPKSARMYLPVPAIEREKIMWTTGSSRFACFTWLLWLCHLHLVIMKLDRIIKHVPFN</sequence>
<keyword evidence="1" id="KW-1133">Transmembrane helix</keyword>
<protein>
    <submittedName>
        <fullName evidence="2">Acetyl-coenzyme A carboxylase carboxyltransferase subunit beta</fullName>
    </submittedName>
</protein>
<name>A0A5A7RCY4_STRAF</name>
<evidence type="ECO:0000313" key="2">
    <source>
        <dbReference type="EMBL" id="GER55180.1"/>
    </source>
</evidence>
<gene>
    <name evidence="2" type="ORF">STAS_32831</name>
</gene>
<keyword evidence="2" id="KW-0808">Transferase</keyword>
<evidence type="ECO:0000313" key="3">
    <source>
        <dbReference type="Proteomes" id="UP000325081"/>
    </source>
</evidence>
<keyword evidence="1" id="KW-0472">Membrane</keyword>
<keyword evidence="1" id="KW-0812">Transmembrane</keyword>
<evidence type="ECO:0000256" key="1">
    <source>
        <dbReference type="SAM" id="Phobius"/>
    </source>
</evidence>
<accession>A0A5A7RCY4</accession>
<proteinExistence type="predicted"/>
<reference evidence="3" key="1">
    <citation type="journal article" date="2019" name="Curr. Biol.">
        <title>Genome Sequence of Striga asiatica Provides Insight into the Evolution of Plant Parasitism.</title>
        <authorList>
            <person name="Yoshida S."/>
            <person name="Kim S."/>
            <person name="Wafula E.K."/>
            <person name="Tanskanen J."/>
            <person name="Kim Y.M."/>
            <person name="Honaas L."/>
            <person name="Yang Z."/>
            <person name="Spallek T."/>
            <person name="Conn C.E."/>
            <person name="Ichihashi Y."/>
            <person name="Cheong K."/>
            <person name="Cui S."/>
            <person name="Der J.P."/>
            <person name="Gundlach H."/>
            <person name="Jiao Y."/>
            <person name="Hori C."/>
            <person name="Ishida J.K."/>
            <person name="Kasahara H."/>
            <person name="Kiba T."/>
            <person name="Kim M.S."/>
            <person name="Koo N."/>
            <person name="Laohavisit A."/>
            <person name="Lee Y.H."/>
            <person name="Lumba S."/>
            <person name="McCourt P."/>
            <person name="Mortimer J.C."/>
            <person name="Mutuku J.M."/>
            <person name="Nomura T."/>
            <person name="Sasaki-Sekimoto Y."/>
            <person name="Seto Y."/>
            <person name="Wang Y."/>
            <person name="Wakatake T."/>
            <person name="Sakakibara H."/>
            <person name="Demura T."/>
            <person name="Yamaguchi S."/>
            <person name="Yoneyama K."/>
            <person name="Manabe R.I."/>
            <person name="Nelson D.C."/>
            <person name="Schulman A.H."/>
            <person name="Timko M.P."/>
            <person name="dePamphilis C.W."/>
            <person name="Choi D."/>
            <person name="Shirasu K."/>
        </authorList>
    </citation>
    <scope>NUCLEOTIDE SEQUENCE [LARGE SCALE GENOMIC DNA]</scope>
    <source>
        <strain evidence="3">cv. UVA1</strain>
    </source>
</reference>
<organism evidence="2 3">
    <name type="scientific">Striga asiatica</name>
    <name type="common">Asiatic witchweed</name>
    <name type="synonym">Buchnera asiatica</name>
    <dbReference type="NCBI Taxonomy" id="4170"/>
    <lineage>
        <taxon>Eukaryota</taxon>
        <taxon>Viridiplantae</taxon>
        <taxon>Streptophyta</taxon>
        <taxon>Embryophyta</taxon>
        <taxon>Tracheophyta</taxon>
        <taxon>Spermatophyta</taxon>
        <taxon>Magnoliopsida</taxon>
        <taxon>eudicotyledons</taxon>
        <taxon>Gunneridae</taxon>
        <taxon>Pentapetalae</taxon>
        <taxon>asterids</taxon>
        <taxon>lamiids</taxon>
        <taxon>Lamiales</taxon>
        <taxon>Orobanchaceae</taxon>
        <taxon>Buchnereae</taxon>
        <taxon>Striga</taxon>
    </lineage>
</organism>
<dbReference type="GO" id="GO:0016740">
    <property type="term" value="F:transferase activity"/>
    <property type="evidence" value="ECO:0007669"/>
    <property type="project" value="UniProtKB-KW"/>
</dbReference>
<dbReference type="EMBL" id="BKCP01011626">
    <property type="protein sequence ID" value="GER55180.1"/>
    <property type="molecule type" value="Genomic_DNA"/>
</dbReference>
<keyword evidence="3" id="KW-1185">Reference proteome</keyword>
<dbReference type="Proteomes" id="UP000325081">
    <property type="component" value="Unassembled WGS sequence"/>
</dbReference>